<name>A0ABD7YUV2_9LACO</name>
<sequence>MSKRNLMKQAHKLAKELVEKVGDYMIALKLALKKIWAMAKAGRKKMSDTAFKSALYELTHKKREYNGPEFLWVGRQGVPLWLMEKNLDQAEMQGAMLAYNIYAERYTEKAALIVFETDFGNIKMWSPKSVIKGF</sequence>
<reference evidence="1 2" key="1">
    <citation type="submission" date="2022-12" db="EMBL/GenBank/DDBJ databases">
        <title>Assessment of beneficial effects and identification of host adaptation-associated genes of Ligilactobacillus salivarius isolated from Meles meles.</title>
        <authorList>
            <person name="Wang Y."/>
        </authorList>
    </citation>
    <scope>NUCLEOTIDE SEQUENCE [LARGE SCALE GENOMIC DNA]</scope>
    <source>
        <strain evidence="1 2">S35</strain>
    </source>
</reference>
<evidence type="ECO:0000313" key="2">
    <source>
        <dbReference type="Proteomes" id="UP001224533"/>
    </source>
</evidence>
<organism evidence="1 2">
    <name type="scientific">Ligilactobacillus salivarius</name>
    <dbReference type="NCBI Taxonomy" id="1624"/>
    <lineage>
        <taxon>Bacteria</taxon>
        <taxon>Bacillati</taxon>
        <taxon>Bacillota</taxon>
        <taxon>Bacilli</taxon>
        <taxon>Lactobacillales</taxon>
        <taxon>Lactobacillaceae</taxon>
        <taxon>Ligilactobacillus</taxon>
    </lineage>
</organism>
<evidence type="ECO:0000313" key="1">
    <source>
        <dbReference type="EMBL" id="WHS17227.1"/>
    </source>
</evidence>
<dbReference type="Proteomes" id="UP001224533">
    <property type="component" value="Chromosome"/>
</dbReference>
<dbReference type="EMBL" id="CP114509">
    <property type="protein sequence ID" value="WHS17227.1"/>
    <property type="molecule type" value="Genomic_DNA"/>
</dbReference>
<proteinExistence type="predicted"/>
<gene>
    <name evidence="1" type="ORF">O2U02_07015</name>
</gene>
<accession>A0ABD7YUV2</accession>
<dbReference type="RefSeq" id="WP_283473495.1">
    <property type="nucleotide sequence ID" value="NZ_CP114501.1"/>
</dbReference>
<protein>
    <submittedName>
        <fullName evidence="1">Uncharacterized protein</fullName>
    </submittedName>
</protein>
<dbReference type="AlphaFoldDB" id="A0ABD7YUV2"/>